<sequence length="120" mass="13511">MACPSAGSGRVSLSLSRHPFPLFRLLFQQNPQRLEEKGNCLTLRTGGGVERKYQANEALQSSTRSFFHQLAISSCLHGTWNRGKRSHLGLLSRQECCVCVRERCERSVSQFLISLDKLDS</sequence>
<dbReference type="Proteomes" id="UP000886998">
    <property type="component" value="Unassembled WGS sequence"/>
</dbReference>
<comment type="caution">
    <text evidence="1">The sequence shown here is derived from an EMBL/GenBank/DDBJ whole genome shotgun (WGS) entry which is preliminary data.</text>
</comment>
<gene>
    <name evidence="1" type="ORF">TNIN_423131</name>
</gene>
<accession>A0A8X6IGB4</accession>
<protein>
    <submittedName>
        <fullName evidence="1">Uncharacterized protein</fullName>
    </submittedName>
</protein>
<reference evidence="1" key="1">
    <citation type="submission" date="2020-08" db="EMBL/GenBank/DDBJ databases">
        <title>Multicomponent nature underlies the extraordinary mechanical properties of spider dragline silk.</title>
        <authorList>
            <person name="Kono N."/>
            <person name="Nakamura H."/>
            <person name="Mori M."/>
            <person name="Yoshida Y."/>
            <person name="Ohtoshi R."/>
            <person name="Malay A.D."/>
            <person name="Moran D.A.P."/>
            <person name="Tomita M."/>
            <person name="Numata K."/>
            <person name="Arakawa K."/>
        </authorList>
    </citation>
    <scope>NUCLEOTIDE SEQUENCE</scope>
</reference>
<dbReference type="EMBL" id="BMAV01025713">
    <property type="protein sequence ID" value="GFS43935.1"/>
    <property type="molecule type" value="Genomic_DNA"/>
</dbReference>
<proteinExistence type="predicted"/>
<evidence type="ECO:0000313" key="1">
    <source>
        <dbReference type="EMBL" id="GFS43935.1"/>
    </source>
</evidence>
<dbReference type="OrthoDB" id="6423034at2759"/>
<name>A0A8X6IGB4_9ARAC</name>
<keyword evidence="2" id="KW-1185">Reference proteome</keyword>
<evidence type="ECO:0000313" key="2">
    <source>
        <dbReference type="Proteomes" id="UP000886998"/>
    </source>
</evidence>
<dbReference type="AlphaFoldDB" id="A0A8X6IGB4"/>
<organism evidence="1 2">
    <name type="scientific">Trichonephila inaurata madagascariensis</name>
    <dbReference type="NCBI Taxonomy" id="2747483"/>
    <lineage>
        <taxon>Eukaryota</taxon>
        <taxon>Metazoa</taxon>
        <taxon>Ecdysozoa</taxon>
        <taxon>Arthropoda</taxon>
        <taxon>Chelicerata</taxon>
        <taxon>Arachnida</taxon>
        <taxon>Araneae</taxon>
        <taxon>Araneomorphae</taxon>
        <taxon>Entelegynae</taxon>
        <taxon>Araneoidea</taxon>
        <taxon>Nephilidae</taxon>
        <taxon>Trichonephila</taxon>
        <taxon>Trichonephila inaurata</taxon>
    </lineage>
</organism>